<gene>
    <name evidence="1" type="ORF">HKW66_Vig0009420</name>
</gene>
<name>A0A8T0LE41_PHAAN</name>
<accession>A0A8T0LE41</accession>
<dbReference type="Proteomes" id="UP000743370">
    <property type="component" value="Unassembled WGS sequence"/>
</dbReference>
<reference evidence="1 2" key="1">
    <citation type="submission" date="2020-05" db="EMBL/GenBank/DDBJ databases">
        <title>Vigna angularis (adzuki bean) Var. LongXiaoDou No. 4 denovo assembly.</title>
        <authorList>
            <person name="Xiang H."/>
        </authorList>
    </citation>
    <scope>NUCLEOTIDE SEQUENCE [LARGE SCALE GENOMIC DNA]</scope>
    <source>
        <tissue evidence="1">Leaf</tissue>
    </source>
</reference>
<comment type="caution">
    <text evidence="1">The sequence shown here is derived from an EMBL/GenBank/DDBJ whole genome shotgun (WGS) entry which is preliminary data.</text>
</comment>
<evidence type="ECO:0000313" key="2">
    <source>
        <dbReference type="Proteomes" id="UP000743370"/>
    </source>
</evidence>
<protein>
    <submittedName>
        <fullName evidence="1">Uncharacterized protein</fullName>
    </submittedName>
</protein>
<dbReference type="AlphaFoldDB" id="A0A8T0LE41"/>
<evidence type="ECO:0000313" key="1">
    <source>
        <dbReference type="EMBL" id="KAG2410277.1"/>
    </source>
</evidence>
<sequence length="85" mass="10135">MRERDASGVFVFCVGWRCVREGPREEIMSKKVVVARGGMIWRVLWRNREALRGARKTLFFFFFFSVLGCFVGKRRHDLFATQWSR</sequence>
<proteinExistence type="predicted"/>
<dbReference type="EMBL" id="JABFOF010000001">
    <property type="protein sequence ID" value="KAG2410277.1"/>
    <property type="molecule type" value="Genomic_DNA"/>
</dbReference>
<organism evidence="1 2">
    <name type="scientific">Phaseolus angularis</name>
    <name type="common">Azuki bean</name>
    <name type="synonym">Vigna angularis</name>
    <dbReference type="NCBI Taxonomy" id="3914"/>
    <lineage>
        <taxon>Eukaryota</taxon>
        <taxon>Viridiplantae</taxon>
        <taxon>Streptophyta</taxon>
        <taxon>Embryophyta</taxon>
        <taxon>Tracheophyta</taxon>
        <taxon>Spermatophyta</taxon>
        <taxon>Magnoliopsida</taxon>
        <taxon>eudicotyledons</taxon>
        <taxon>Gunneridae</taxon>
        <taxon>Pentapetalae</taxon>
        <taxon>rosids</taxon>
        <taxon>fabids</taxon>
        <taxon>Fabales</taxon>
        <taxon>Fabaceae</taxon>
        <taxon>Papilionoideae</taxon>
        <taxon>50 kb inversion clade</taxon>
        <taxon>NPAAA clade</taxon>
        <taxon>indigoferoid/millettioid clade</taxon>
        <taxon>Phaseoleae</taxon>
        <taxon>Vigna</taxon>
    </lineage>
</organism>